<dbReference type="STRING" id="865938.Weevi_0438"/>
<dbReference type="EMBL" id="CP002455">
    <property type="protein sequence ID" value="ADX67157.1"/>
    <property type="molecule type" value="Genomic_DNA"/>
</dbReference>
<dbReference type="GO" id="GO:0016811">
    <property type="term" value="F:hydrolase activity, acting on carbon-nitrogen (but not peptide) bonds, in linear amides"/>
    <property type="evidence" value="ECO:0007669"/>
    <property type="project" value="TreeGrafter"/>
</dbReference>
<organism evidence="1 2">
    <name type="scientific">Weeksella virosa (strain ATCC 43766 / DSM 16922 / JCM 21250 / CCUG 30538 / CDC 9751 / IAM 14551 / NBRC 16016 / NCTC 11634 / CL345/78)</name>
    <dbReference type="NCBI Taxonomy" id="865938"/>
    <lineage>
        <taxon>Bacteria</taxon>
        <taxon>Pseudomonadati</taxon>
        <taxon>Bacteroidota</taxon>
        <taxon>Flavobacteriia</taxon>
        <taxon>Flavobacteriales</taxon>
        <taxon>Weeksellaceae</taxon>
        <taxon>Weeksella</taxon>
    </lineage>
</organism>
<dbReference type="InterPro" id="IPR003737">
    <property type="entry name" value="GlcNAc_PI_deacetylase-related"/>
</dbReference>
<dbReference type="NCBIfam" id="TIGR04001">
    <property type="entry name" value="thiol_BshB1"/>
    <property type="match status" value="1"/>
</dbReference>
<evidence type="ECO:0000313" key="2">
    <source>
        <dbReference type="Proteomes" id="UP000008641"/>
    </source>
</evidence>
<dbReference type="SUPFAM" id="SSF102588">
    <property type="entry name" value="LmbE-like"/>
    <property type="match status" value="1"/>
</dbReference>
<dbReference type="PANTHER" id="PTHR12993">
    <property type="entry name" value="N-ACETYLGLUCOSAMINYL-PHOSPHATIDYLINOSITOL DE-N-ACETYLASE-RELATED"/>
    <property type="match status" value="1"/>
</dbReference>
<name>F0NYV5_WEEVC</name>
<dbReference type="GO" id="GO:0071793">
    <property type="term" value="P:bacillithiol biosynthetic process"/>
    <property type="evidence" value="ECO:0007669"/>
    <property type="project" value="InterPro"/>
</dbReference>
<sequence>MKLDILAIGAHPDDVELGCSATLAKAIAEGKKVGILDLTQGELGSRGTAETRKEEAKAAAKILGVKVRENLQLSDGFFQNNKDNQLAIVKIIRQYQPDIVLSNPPTDRHPDHGKAAELVSNALFLSGLIKIDTQQEAWRPKKHFHYIQWLPIEPTFLVDVSGYLDIKVEACMAYKTQFYNPNLEDEPQTAISSKNFTDSIRYRALDLGRLIGVEAAEGFVACRYIGIQSLDDLI</sequence>
<dbReference type="OrthoDB" id="9778719at2"/>
<accession>F0NYV5</accession>
<dbReference type="PANTHER" id="PTHR12993:SF30">
    <property type="entry name" value="N-ACETYL-ALPHA-D-GLUCOSAMINYL L-MALATE DEACETYLASE 1"/>
    <property type="match status" value="1"/>
</dbReference>
<dbReference type="KEGG" id="wvi:Weevi_0438"/>
<gene>
    <name evidence="1" type="ordered locus">Weevi_0438</name>
</gene>
<dbReference type="eggNOG" id="COG2120">
    <property type="taxonomic scope" value="Bacteria"/>
</dbReference>
<dbReference type="RefSeq" id="WP_013597549.1">
    <property type="nucleotide sequence ID" value="NC_015144.1"/>
</dbReference>
<dbReference type="AlphaFoldDB" id="F0NYV5"/>
<dbReference type="GO" id="GO:0019213">
    <property type="term" value="F:deacetylase activity"/>
    <property type="evidence" value="ECO:0007669"/>
    <property type="project" value="InterPro"/>
</dbReference>
<reference evidence="1 2" key="1">
    <citation type="journal article" date="2011" name="Stand. Genomic Sci.">
        <title>Complete genome sequence of Weeksella virosa type strain (9751).</title>
        <authorList>
            <person name="Lang E."/>
            <person name="Teshima H."/>
            <person name="Lucas S."/>
            <person name="Lapidus A."/>
            <person name="Hammon N."/>
            <person name="Deshpande S."/>
            <person name="Nolan M."/>
            <person name="Cheng J.F."/>
            <person name="Pitluck S."/>
            <person name="Liolios K."/>
            <person name="Pagani I."/>
            <person name="Mikhailova N."/>
            <person name="Ivanova N."/>
            <person name="Mavromatis K."/>
            <person name="Pati A."/>
            <person name="Tapia R."/>
            <person name="Han C."/>
            <person name="Goodwin L."/>
            <person name="Chen A."/>
            <person name="Palaniappan K."/>
            <person name="Land M."/>
            <person name="Hauser L."/>
            <person name="Chang Y.J."/>
            <person name="Jeffries C.D."/>
            <person name="Brambilla E.M."/>
            <person name="Kopitz M."/>
            <person name="Rohde M."/>
            <person name="Goker M."/>
            <person name="Tindall B.J."/>
            <person name="Detter J.C."/>
            <person name="Woyke T."/>
            <person name="Bristow J."/>
            <person name="Eisen J.A."/>
            <person name="Markowitz V."/>
            <person name="Hugenholtz P."/>
            <person name="Klenk H.P."/>
            <person name="Kyrpides N.C."/>
        </authorList>
    </citation>
    <scope>NUCLEOTIDE SEQUENCE [LARGE SCALE GENOMIC DNA]</scope>
    <source>
        <strain evidence="2">ATCC 43766 / DSM 16922 / JCM 21250 / NBRC 16016 / NCTC 11634 / CL345/78</strain>
    </source>
</reference>
<evidence type="ECO:0000313" key="1">
    <source>
        <dbReference type="EMBL" id="ADX67157.1"/>
    </source>
</evidence>
<dbReference type="InterPro" id="IPR023842">
    <property type="entry name" value="Bacillithiol_biosynth_BshB1"/>
</dbReference>
<reference evidence="2" key="2">
    <citation type="journal article" date="2011" name="Stand. Genomic Sci.">
        <title>Complete genome sequence of Weeksella virosa type strain (9751T).</title>
        <authorList>
            <person name="Lang E."/>
            <person name="Teshima H."/>
            <person name="Lucas S."/>
            <person name="Lapidus A."/>
            <person name="Hammon N."/>
            <person name="Deshpande S."/>
            <person name="Nolan M."/>
            <person name="Cheng J."/>
            <person name="Pitluck S."/>
            <person name="Liolios K."/>
            <person name="Pagani I."/>
            <person name="Mikhailova N."/>
            <person name="Ivanova N."/>
            <person name="Mavromatis K."/>
            <person name="Pati A."/>
            <person name="Tapia R."/>
            <person name="Han C."/>
            <person name="Goodwin L."/>
            <person name="Chen A."/>
            <person name="Palaniappan K."/>
            <person name="Land M."/>
            <person name="Hauser L."/>
            <person name="Chang Y."/>
            <person name="Jeffries C."/>
            <person name="Brambilla E."/>
            <person name="Kopitz M."/>
            <person name="Rohde M."/>
            <person name="Goker M."/>
            <person name="Tindall B."/>
            <person name="Detter J."/>
            <person name="Woyke T."/>
            <person name="Bristow J."/>
            <person name="Eisen J."/>
            <person name="Markowitz V."/>
            <person name="Hugenholtz P."/>
            <person name="Klenk H."/>
            <person name="Kyrpides N."/>
        </authorList>
    </citation>
    <scope>NUCLEOTIDE SEQUENCE [LARGE SCALE GENOMIC DNA]</scope>
    <source>
        <strain evidence="2">ATCC 43766 / DSM 16922 / JCM 21250 / NBRC 16016 / NCTC 11634 / CL345/78</strain>
    </source>
</reference>
<keyword evidence="2" id="KW-1185">Reference proteome</keyword>
<dbReference type="Pfam" id="PF02585">
    <property type="entry name" value="PIG-L"/>
    <property type="match status" value="1"/>
</dbReference>
<dbReference type="InterPro" id="IPR024078">
    <property type="entry name" value="LmbE-like_dom_sf"/>
</dbReference>
<protein>
    <submittedName>
        <fullName evidence="1">LmbE family protein</fullName>
    </submittedName>
</protein>
<dbReference type="HOGENOM" id="CLU_049311_3_1_10"/>
<dbReference type="Gene3D" id="3.40.50.10320">
    <property type="entry name" value="LmbE-like"/>
    <property type="match status" value="1"/>
</dbReference>
<proteinExistence type="predicted"/>
<dbReference type="Proteomes" id="UP000008641">
    <property type="component" value="Chromosome"/>
</dbReference>